<feature type="domain" description="OmpR/PhoB-type" evidence="5">
    <location>
        <begin position="124"/>
        <end position="217"/>
    </location>
</feature>
<accession>A0A917QUJ2</accession>
<name>A0A917QUJ2_9ACTN</name>
<evidence type="ECO:0000259" key="4">
    <source>
        <dbReference type="PROSITE" id="PS50110"/>
    </source>
</evidence>
<feature type="DNA-binding region" description="OmpR/PhoB-type" evidence="3">
    <location>
        <begin position="124"/>
        <end position="217"/>
    </location>
</feature>
<dbReference type="InterPro" id="IPR036388">
    <property type="entry name" value="WH-like_DNA-bd_sf"/>
</dbReference>
<dbReference type="GO" id="GO:0006355">
    <property type="term" value="P:regulation of DNA-templated transcription"/>
    <property type="evidence" value="ECO:0007669"/>
    <property type="project" value="InterPro"/>
</dbReference>
<dbReference type="InterPro" id="IPR001789">
    <property type="entry name" value="Sig_transdc_resp-reg_receiver"/>
</dbReference>
<dbReference type="Gene3D" id="1.10.10.10">
    <property type="entry name" value="Winged helix-like DNA-binding domain superfamily/Winged helix DNA-binding domain"/>
    <property type="match status" value="1"/>
</dbReference>
<keyword evidence="1 3" id="KW-0238">DNA-binding</keyword>
<dbReference type="Gene3D" id="3.40.50.2300">
    <property type="match status" value="1"/>
</dbReference>
<keyword evidence="7" id="KW-1185">Reference proteome</keyword>
<evidence type="ECO:0000259" key="5">
    <source>
        <dbReference type="PROSITE" id="PS51755"/>
    </source>
</evidence>
<dbReference type="InterPro" id="IPR011006">
    <property type="entry name" value="CheY-like_superfamily"/>
</dbReference>
<dbReference type="PANTHER" id="PTHR48111:SF36">
    <property type="entry name" value="TRANSCRIPTIONAL REGULATORY PROTEIN CUTR"/>
    <property type="match status" value="1"/>
</dbReference>
<reference evidence="6" key="2">
    <citation type="submission" date="2020-09" db="EMBL/GenBank/DDBJ databases">
        <authorList>
            <person name="Sun Q."/>
            <person name="Ohkuma M."/>
        </authorList>
    </citation>
    <scope>NUCLEOTIDE SEQUENCE</scope>
    <source>
        <strain evidence="6">JCM 13064</strain>
    </source>
</reference>
<evidence type="ECO:0000256" key="2">
    <source>
        <dbReference type="PROSITE-ProRule" id="PRU00169"/>
    </source>
</evidence>
<dbReference type="Gene3D" id="6.10.250.690">
    <property type="match status" value="1"/>
</dbReference>
<dbReference type="CDD" id="cd00383">
    <property type="entry name" value="trans_reg_C"/>
    <property type="match status" value="1"/>
</dbReference>
<dbReference type="GO" id="GO:0000976">
    <property type="term" value="F:transcription cis-regulatory region binding"/>
    <property type="evidence" value="ECO:0007669"/>
    <property type="project" value="TreeGrafter"/>
</dbReference>
<dbReference type="SUPFAM" id="SSF52172">
    <property type="entry name" value="CheY-like"/>
    <property type="match status" value="1"/>
</dbReference>
<comment type="caution">
    <text evidence="6">The sequence shown here is derived from an EMBL/GenBank/DDBJ whole genome shotgun (WGS) entry which is preliminary data.</text>
</comment>
<dbReference type="GO" id="GO:0000156">
    <property type="term" value="F:phosphorelay response regulator activity"/>
    <property type="evidence" value="ECO:0007669"/>
    <property type="project" value="TreeGrafter"/>
</dbReference>
<dbReference type="AlphaFoldDB" id="A0A917QUJ2"/>
<feature type="domain" description="Response regulatory" evidence="4">
    <location>
        <begin position="2"/>
        <end position="116"/>
    </location>
</feature>
<keyword evidence="2" id="KW-0597">Phosphoprotein</keyword>
<sequence>MRILVAEDEWILADWIAEGLRKFAMAVDVVYDGEAADEHLAVHDYDVLVLDRDLPGMHGDEICRRLALSGADVRIIMLTAAASVRERIEGLGIGADDYLPKPFDFGELAARVQALGRRSLAPVPPVLQRAGIVLDTYRRQASRDGRFVPLSLKEFAVLEVLLRADGAPVSAEKLLEQAWDASADPFTTAVRVVINRLRAKLGDPPCIHTEAGVGYRL</sequence>
<dbReference type="GO" id="GO:0005829">
    <property type="term" value="C:cytosol"/>
    <property type="evidence" value="ECO:0007669"/>
    <property type="project" value="TreeGrafter"/>
</dbReference>
<feature type="modified residue" description="4-aspartylphosphate" evidence="2">
    <location>
        <position position="51"/>
    </location>
</feature>
<proteinExistence type="predicted"/>
<gene>
    <name evidence="6" type="ORF">GCM10007964_10080</name>
</gene>
<dbReference type="SMART" id="SM00448">
    <property type="entry name" value="REC"/>
    <property type="match status" value="1"/>
</dbReference>
<evidence type="ECO:0000256" key="1">
    <source>
        <dbReference type="ARBA" id="ARBA00023125"/>
    </source>
</evidence>
<evidence type="ECO:0000313" key="6">
    <source>
        <dbReference type="EMBL" id="GGK69112.1"/>
    </source>
</evidence>
<dbReference type="EMBL" id="BMNT01000004">
    <property type="protein sequence ID" value="GGK69112.1"/>
    <property type="molecule type" value="Genomic_DNA"/>
</dbReference>
<evidence type="ECO:0000256" key="3">
    <source>
        <dbReference type="PROSITE-ProRule" id="PRU01091"/>
    </source>
</evidence>
<dbReference type="PANTHER" id="PTHR48111">
    <property type="entry name" value="REGULATOR OF RPOS"/>
    <property type="match status" value="1"/>
</dbReference>
<dbReference type="GO" id="GO:0032993">
    <property type="term" value="C:protein-DNA complex"/>
    <property type="evidence" value="ECO:0007669"/>
    <property type="project" value="TreeGrafter"/>
</dbReference>
<dbReference type="Proteomes" id="UP000645217">
    <property type="component" value="Unassembled WGS sequence"/>
</dbReference>
<dbReference type="InterPro" id="IPR001867">
    <property type="entry name" value="OmpR/PhoB-type_DNA-bd"/>
</dbReference>
<dbReference type="PROSITE" id="PS50110">
    <property type="entry name" value="RESPONSE_REGULATORY"/>
    <property type="match status" value="1"/>
</dbReference>
<dbReference type="SMART" id="SM00862">
    <property type="entry name" value="Trans_reg_C"/>
    <property type="match status" value="1"/>
</dbReference>
<organism evidence="6 7">
    <name type="scientific">Sphaerisporangium melleum</name>
    <dbReference type="NCBI Taxonomy" id="321316"/>
    <lineage>
        <taxon>Bacteria</taxon>
        <taxon>Bacillati</taxon>
        <taxon>Actinomycetota</taxon>
        <taxon>Actinomycetes</taxon>
        <taxon>Streptosporangiales</taxon>
        <taxon>Streptosporangiaceae</taxon>
        <taxon>Sphaerisporangium</taxon>
    </lineage>
</organism>
<evidence type="ECO:0000313" key="7">
    <source>
        <dbReference type="Proteomes" id="UP000645217"/>
    </source>
</evidence>
<dbReference type="InterPro" id="IPR039420">
    <property type="entry name" value="WalR-like"/>
</dbReference>
<dbReference type="PROSITE" id="PS51755">
    <property type="entry name" value="OMPR_PHOB"/>
    <property type="match status" value="1"/>
</dbReference>
<protein>
    <submittedName>
        <fullName evidence="6">DNA-binding response regulator</fullName>
    </submittedName>
</protein>
<dbReference type="Pfam" id="PF00486">
    <property type="entry name" value="Trans_reg_C"/>
    <property type="match status" value="1"/>
</dbReference>
<dbReference type="Pfam" id="PF00072">
    <property type="entry name" value="Response_reg"/>
    <property type="match status" value="1"/>
</dbReference>
<reference evidence="6" key="1">
    <citation type="journal article" date="2014" name="Int. J. Syst. Evol. Microbiol.">
        <title>Complete genome sequence of Corynebacterium casei LMG S-19264T (=DSM 44701T), isolated from a smear-ripened cheese.</title>
        <authorList>
            <consortium name="US DOE Joint Genome Institute (JGI-PGF)"/>
            <person name="Walter F."/>
            <person name="Albersmeier A."/>
            <person name="Kalinowski J."/>
            <person name="Ruckert C."/>
        </authorList>
    </citation>
    <scope>NUCLEOTIDE SEQUENCE</scope>
    <source>
        <strain evidence="6">JCM 13064</strain>
    </source>
</reference>
<dbReference type="RefSeq" id="WP_189161733.1">
    <property type="nucleotide sequence ID" value="NZ_BMNT01000004.1"/>
</dbReference>